<protein>
    <submittedName>
        <fullName evidence="2">Thioesterase</fullName>
    </submittedName>
</protein>
<reference evidence="2" key="1">
    <citation type="submission" date="2020-01" db="EMBL/GenBank/DDBJ databases">
        <authorList>
            <person name="Meier V. D."/>
            <person name="Meier V D."/>
        </authorList>
    </citation>
    <scope>NUCLEOTIDE SEQUENCE</scope>
    <source>
        <strain evidence="2">HLG_WM_MAG_01</strain>
    </source>
</reference>
<gene>
    <name evidence="2" type="ORF">HELGO_WM3612</name>
</gene>
<evidence type="ECO:0000259" key="1">
    <source>
        <dbReference type="Pfam" id="PF03061"/>
    </source>
</evidence>
<dbReference type="AlphaFoldDB" id="A0A6S6SUJ9"/>
<dbReference type="EMBL" id="CACVAS010000057">
    <property type="protein sequence ID" value="CAA6809552.1"/>
    <property type="molecule type" value="Genomic_DNA"/>
</dbReference>
<organism evidence="2">
    <name type="scientific">uncultured Sulfurovum sp</name>
    <dbReference type="NCBI Taxonomy" id="269237"/>
    <lineage>
        <taxon>Bacteria</taxon>
        <taxon>Pseudomonadati</taxon>
        <taxon>Campylobacterota</taxon>
        <taxon>Epsilonproteobacteria</taxon>
        <taxon>Campylobacterales</taxon>
        <taxon>Sulfurovaceae</taxon>
        <taxon>Sulfurovum</taxon>
        <taxon>environmental samples</taxon>
    </lineage>
</organism>
<dbReference type="CDD" id="cd03440">
    <property type="entry name" value="hot_dog"/>
    <property type="match status" value="1"/>
</dbReference>
<dbReference type="InterPro" id="IPR006683">
    <property type="entry name" value="Thioestr_dom"/>
</dbReference>
<name>A0A6S6SUJ9_9BACT</name>
<dbReference type="SUPFAM" id="SSF54637">
    <property type="entry name" value="Thioesterase/thiol ester dehydrase-isomerase"/>
    <property type="match status" value="1"/>
</dbReference>
<dbReference type="GO" id="GO:0016790">
    <property type="term" value="F:thiolester hydrolase activity"/>
    <property type="evidence" value="ECO:0007669"/>
    <property type="project" value="UniProtKB-ARBA"/>
</dbReference>
<accession>A0A6S6SUJ9</accession>
<dbReference type="InterPro" id="IPR029069">
    <property type="entry name" value="HotDog_dom_sf"/>
</dbReference>
<dbReference type="Gene3D" id="3.10.129.10">
    <property type="entry name" value="Hotdog Thioesterase"/>
    <property type="match status" value="1"/>
</dbReference>
<evidence type="ECO:0000313" key="2">
    <source>
        <dbReference type="EMBL" id="CAA6809552.1"/>
    </source>
</evidence>
<feature type="domain" description="Thioesterase" evidence="1">
    <location>
        <begin position="40"/>
        <end position="105"/>
    </location>
</feature>
<sequence length="128" mass="13692">MTPNTHLEIDTSLCGKVVKLTQGYTQTLLHTTRAMGTDAQGLVHGGFVFGAADYAAMSAVNDPYVVLGAATSTFLAPVKVGDVVVCKAKVTNEKGKKKQVLVEAFVSEKLVFTGEFTTFVLEKHVLEN</sequence>
<dbReference type="Pfam" id="PF03061">
    <property type="entry name" value="4HBT"/>
    <property type="match status" value="1"/>
</dbReference>
<proteinExistence type="predicted"/>